<evidence type="ECO:0000313" key="2">
    <source>
        <dbReference type="EMBL" id="VAI79304.1"/>
    </source>
</evidence>
<sequence>MLNKTLKHEKKKDAKVSCNFSSGSWSNLVVTFSYSPCLDTLQEAQTKREDSSTQFSSSCSSVNHQGQEFKALVFEFMPNGNLDIWLHPRCQEPILDNTLSLAQRLDIVVDIVDAVEYLHNYCQPPVIHCDLKPSNILLAEDMSARVGDFGISRILQENTSAEMQTSYGSTGIRGSIGYVAPGE</sequence>
<dbReference type="EMBL" id="LT934123">
    <property type="protein sequence ID" value="VAI79304.1"/>
    <property type="molecule type" value="Genomic_DNA"/>
</dbReference>
<accession>A0A9R0ZK84</accession>
<dbReference type="GO" id="GO:0016020">
    <property type="term" value="C:membrane"/>
    <property type="evidence" value="ECO:0007669"/>
    <property type="project" value="TreeGrafter"/>
</dbReference>
<dbReference type="GO" id="GO:0005524">
    <property type="term" value="F:ATP binding"/>
    <property type="evidence" value="ECO:0007669"/>
    <property type="project" value="InterPro"/>
</dbReference>
<dbReference type="Proteomes" id="UP000324705">
    <property type="component" value="Chromosome 7A"/>
</dbReference>
<dbReference type="PROSITE" id="PS00108">
    <property type="entry name" value="PROTEIN_KINASE_ST"/>
    <property type="match status" value="1"/>
</dbReference>
<evidence type="ECO:0000313" key="3">
    <source>
        <dbReference type="Proteomes" id="UP000324705"/>
    </source>
</evidence>
<proteinExistence type="predicted"/>
<name>A0A9R0ZK84_TRITD</name>
<dbReference type="InterPro" id="IPR051564">
    <property type="entry name" value="LRR_receptor-like_kinase"/>
</dbReference>
<feature type="domain" description="Protein kinase" evidence="1">
    <location>
        <begin position="1"/>
        <end position="183"/>
    </location>
</feature>
<evidence type="ECO:0000259" key="1">
    <source>
        <dbReference type="PROSITE" id="PS50011"/>
    </source>
</evidence>
<reference evidence="2 3" key="1">
    <citation type="submission" date="2017-09" db="EMBL/GenBank/DDBJ databases">
        <authorList>
            <consortium name="International Durum Wheat Genome Sequencing Consortium (IDWGSC)"/>
            <person name="Milanesi L."/>
        </authorList>
    </citation>
    <scope>NUCLEOTIDE SEQUENCE [LARGE SCALE GENOMIC DNA]</scope>
    <source>
        <strain evidence="3">cv. Svevo</strain>
    </source>
</reference>
<dbReference type="PANTHER" id="PTHR48055">
    <property type="entry name" value="LEUCINE-RICH REPEAT RECEPTOR PROTEIN KINASE EMS1"/>
    <property type="match status" value="1"/>
</dbReference>
<dbReference type="SUPFAM" id="SSF56112">
    <property type="entry name" value="Protein kinase-like (PK-like)"/>
    <property type="match status" value="1"/>
</dbReference>
<dbReference type="InterPro" id="IPR011009">
    <property type="entry name" value="Kinase-like_dom_sf"/>
</dbReference>
<dbReference type="Gramene" id="TRITD7Av1G232810.2">
    <property type="protein sequence ID" value="TRITD7Av1G232810.2"/>
    <property type="gene ID" value="TRITD7Av1G232810"/>
</dbReference>
<dbReference type="InterPro" id="IPR000719">
    <property type="entry name" value="Prot_kinase_dom"/>
</dbReference>
<dbReference type="AlphaFoldDB" id="A0A9R0ZK84"/>
<gene>
    <name evidence="2" type="ORF">TRITD_7Av1G232810</name>
</gene>
<dbReference type="InterPro" id="IPR008271">
    <property type="entry name" value="Ser/Thr_kinase_AS"/>
</dbReference>
<keyword evidence="3" id="KW-1185">Reference proteome</keyword>
<protein>
    <recommendedName>
        <fullName evidence="1">Protein kinase domain-containing protein</fullName>
    </recommendedName>
</protein>
<dbReference type="PROSITE" id="PS50011">
    <property type="entry name" value="PROTEIN_KINASE_DOM"/>
    <property type="match status" value="1"/>
</dbReference>
<dbReference type="Gene3D" id="1.10.510.10">
    <property type="entry name" value="Transferase(Phosphotransferase) domain 1"/>
    <property type="match status" value="1"/>
</dbReference>
<organism evidence="2 3">
    <name type="scientific">Triticum turgidum subsp. durum</name>
    <name type="common">Durum wheat</name>
    <name type="synonym">Triticum durum</name>
    <dbReference type="NCBI Taxonomy" id="4567"/>
    <lineage>
        <taxon>Eukaryota</taxon>
        <taxon>Viridiplantae</taxon>
        <taxon>Streptophyta</taxon>
        <taxon>Embryophyta</taxon>
        <taxon>Tracheophyta</taxon>
        <taxon>Spermatophyta</taxon>
        <taxon>Magnoliopsida</taxon>
        <taxon>Liliopsida</taxon>
        <taxon>Poales</taxon>
        <taxon>Poaceae</taxon>
        <taxon>BOP clade</taxon>
        <taxon>Pooideae</taxon>
        <taxon>Triticodae</taxon>
        <taxon>Triticeae</taxon>
        <taxon>Triticinae</taxon>
        <taxon>Triticum</taxon>
    </lineage>
</organism>
<dbReference type="Pfam" id="PF00069">
    <property type="entry name" value="Pkinase"/>
    <property type="match status" value="1"/>
</dbReference>
<dbReference type="GO" id="GO:0004672">
    <property type="term" value="F:protein kinase activity"/>
    <property type="evidence" value="ECO:0007669"/>
    <property type="project" value="InterPro"/>
</dbReference>
<dbReference type="PANTHER" id="PTHR48055:SF63">
    <property type="entry name" value="PROTEIN KINASE DOMAIN-CONTAINING PROTEIN"/>
    <property type="match status" value="1"/>
</dbReference>